<comment type="similarity">
    <text evidence="1 7">Belongs to the catalase family.</text>
</comment>
<dbReference type="EC" id="1.11.1.-" evidence="7"/>
<proteinExistence type="inferred from homology"/>
<comment type="cofactor">
    <cofactor evidence="7">
        <name>heme</name>
        <dbReference type="ChEBI" id="CHEBI:30413"/>
    </cofactor>
</comment>
<dbReference type="Gene3D" id="2.40.180.10">
    <property type="entry name" value="Catalase core domain"/>
    <property type="match status" value="1"/>
</dbReference>
<name>A0A1G6T1I6_9PROT</name>
<feature type="domain" description="Catalase core" evidence="11">
    <location>
        <begin position="55"/>
        <end position="362"/>
    </location>
</feature>
<comment type="function">
    <text evidence="7">Has an organic peroxide-dependent peroxidase activity.</text>
</comment>
<feature type="binding site" description="axial binding residue" evidence="9">
    <location>
        <position position="338"/>
    </location>
    <ligand>
        <name>heme</name>
        <dbReference type="ChEBI" id="CHEBI:30413"/>
    </ligand>
    <ligandPart>
        <name>Fe</name>
        <dbReference type="ChEBI" id="CHEBI:18248"/>
    </ligandPart>
</feature>
<dbReference type="RefSeq" id="WP_090663465.1">
    <property type="nucleotide sequence ID" value="NZ_FMZX01000005.1"/>
</dbReference>
<evidence type="ECO:0000256" key="4">
    <source>
        <dbReference type="ARBA" id="ARBA00022723"/>
    </source>
</evidence>
<dbReference type="SUPFAM" id="SSF56634">
    <property type="entry name" value="Heme-dependent catalase-like"/>
    <property type="match status" value="1"/>
</dbReference>
<organism evidence="12 13">
    <name type="scientific">Belnapia rosea</name>
    <dbReference type="NCBI Taxonomy" id="938405"/>
    <lineage>
        <taxon>Bacteria</taxon>
        <taxon>Pseudomonadati</taxon>
        <taxon>Pseudomonadota</taxon>
        <taxon>Alphaproteobacteria</taxon>
        <taxon>Acetobacterales</taxon>
        <taxon>Roseomonadaceae</taxon>
        <taxon>Belnapia</taxon>
    </lineage>
</organism>
<dbReference type="PIRSF" id="PIRSF000296">
    <property type="entry name" value="SrpA"/>
    <property type="match status" value="1"/>
</dbReference>
<evidence type="ECO:0000256" key="2">
    <source>
        <dbReference type="ARBA" id="ARBA00022559"/>
    </source>
</evidence>
<feature type="active site" evidence="8">
    <location>
        <position position="68"/>
    </location>
</feature>
<evidence type="ECO:0000256" key="5">
    <source>
        <dbReference type="ARBA" id="ARBA00023002"/>
    </source>
</evidence>
<dbReference type="CDD" id="cd08153">
    <property type="entry name" value="srpA_like"/>
    <property type="match status" value="1"/>
</dbReference>
<accession>A0A1G6T1I6</accession>
<evidence type="ECO:0000313" key="13">
    <source>
        <dbReference type="Proteomes" id="UP000198925"/>
    </source>
</evidence>
<evidence type="ECO:0000256" key="10">
    <source>
        <dbReference type="SAM" id="MobiDB-lite"/>
    </source>
</evidence>
<keyword evidence="5 7" id="KW-0560">Oxidoreductase</keyword>
<dbReference type="GO" id="GO:0005737">
    <property type="term" value="C:cytoplasm"/>
    <property type="evidence" value="ECO:0007669"/>
    <property type="project" value="TreeGrafter"/>
</dbReference>
<dbReference type="SMART" id="SM01060">
    <property type="entry name" value="Catalase"/>
    <property type="match status" value="1"/>
</dbReference>
<dbReference type="STRING" id="938405.SAMN02927895_02342"/>
<evidence type="ECO:0000256" key="1">
    <source>
        <dbReference type="ARBA" id="ARBA00005329"/>
    </source>
</evidence>
<evidence type="ECO:0000256" key="8">
    <source>
        <dbReference type="PIRSR" id="PIRSR000296-1"/>
    </source>
</evidence>
<dbReference type="GO" id="GO:0004096">
    <property type="term" value="F:catalase activity"/>
    <property type="evidence" value="ECO:0007669"/>
    <property type="project" value="InterPro"/>
</dbReference>
<protein>
    <recommendedName>
        <fullName evidence="7">Catalase-related peroxidase</fullName>
        <ecNumber evidence="7">1.11.1.-</ecNumber>
    </recommendedName>
</protein>
<dbReference type="InterPro" id="IPR011614">
    <property type="entry name" value="Catalase_core"/>
</dbReference>
<keyword evidence="4 7" id="KW-0479">Metal-binding</keyword>
<dbReference type="GO" id="GO:0046872">
    <property type="term" value="F:metal ion binding"/>
    <property type="evidence" value="ECO:0007669"/>
    <property type="project" value="UniProtKB-KW"/>
</dbReference>
<dbReference type="EMBL" id="FMZX01000005">
    <property type="protein sequence ID" value="SDD22245.1"/>
    <property type="molecule type" value="Genomic_DNA"/>
</dbReference>
<dbReference type="InterPro" id="IPR020835">
    <property type="entry name" value="Catalase_sf"/>
</dbReference>
<keyword evidence="13" id="KW-1185">Reference proteome</keyword>
<evidence type="ECO:0000256" key="3">
    <source>
        <dbReference type="ARBA" id="ARBA00022617"/>
    </source>
</evidence>
<evidence type="ECO:0000259" key="11">
    <source>
        <dbReference type="SMART" id="SM01060"/>
    </source>
</evidence>
<dbReference type="GO" id="GO:0020037">
    <property type="term" value="F:heme binding"/>
    <property type="evidence" value="ECO:0007669"/>
    <property type="project" value="InterPro"/>
</dbReference>
<dbReference type="Gene3D" id="1.20.1280.120">
    <property type="match status" value="1"/>
</dbReference>
<dbReference type="PROSITE" id="PS51402">
    <property type="entry name" value="CATALASE_3"/>
    <property type="match status" value="1"/>
</dbReference>
<keyword evidence="3 7" id="KW-0349">Heme</keyword>
<dbReference type="GO" id="GO:0042542">
    <property type="term" value="P:response to hydrogen peroxide"/>
    <property type="evidence" value="ECO:0007669"/>
    <property type="project" value="TreeGrafter"/>
</dbReference>
<keyword evidence="6 7" id="KW-0408">Iron</keyword>
<evidence type="ECO:0000256" key="6">
    <source>
        <dbReference type="ARBA" id="ARBA00023004"/>
    </source>
</evidence>
<evidence type="ECO:0000256" key="7">
    <source>
        <dbReference type="PIRNR" id="PIRNR000296"/>
    </source>
</evidence>
<dbReference type="PANTHER" id="PTHR11465">
    <property type="entry name" value="CATALASE"/>
    <property type="match status" value="1"/>
</dbReference>
<sequence length="363" mass="38701">MPRSPTTMAAIRRLQPGRLTVIGTVLAVVAGSFAYAGGWLSPDRISPERVVNALSARGGNPVGHRRNHSKGICFTGQFEANGAGAGLSTASVLAAGRYPVTGRFAIATGDPAAPDASGRVRSMAIRIAAPNGQEWRSGMNNIPVFPVATVEAFYEQVLAARALPATGKPDPEALRAFAARHPEAAAFNQWARTAPWTTSFAEESYNSLNAFRFIDAAGLRRSVRWSMRATLPQAASSQEALARLGPDALEQDLETRLQAGPLRWHLVVTIAGPDDPTEDATRAWPADREQVDVGTLIVERAQDEATGPCRDINYDPLVLPTGIEPSADPILLARSPAYANSFTRREAEQGRAATGMAKPGDRS</sequence>
<dbReference type="GO" id="GO:0042744">
    <property type="term" value="P:hydrogen peroxide catabolic process"/>
    <property type="evidence" value="ECO:0007669"/>
    <property type="project" value="TreeGrafter"/>
</dbReference>
<dbReference type="Pfam" id="PF00199">
    <property type="entry name" value="Catalase"/>
    <property type="match status" value="1"/>
</dbReference>
<dbReference type="InterPro" id="IPR018028">
    <property type="entry name" value="Catalase"/>
</dbReference>
<gene>
    <name evidence="12" type="ORF">SAMN04487779_1005228</name>
</gene>
<dbReference type="InterPro" id="IPR024168">
    <property type="entry name" value="Catalase_SrpA-type_pred"/>
</dbReference>
<evidence type="ECO:0000256" key="9">
    <source>
        <dbReference type="PIRSR" id="PIRSR000296-2"/>
    </source>
</evidence>
<dbReference type="PANTHER" id="PTHR11465:SF9">
    <property type="entry name" value="CATALASE"/>
    <property type="match status" value="1"/>
</dbReference>
<keyword evidence="2 7" id="KW-0575">Peroxidase</keyword>
<feature type="region of interest" description="Disordered" evidence="10">
    <location>
        <begin position="342"/>
        <end position="363"/>
    </location>
</feature>
<dbReference type="Proteomes" id="UP000198925">
    <property type="component" value="Unassembled WGS sequence"/>
</dbReference>
<dbReference type="AlphaFoldDB" id="A0A1G6T1I6"/>
<evidence type="ECO:0000313" key="12">
    <source>
        <dbReference type="EMBL" id="SDD22245.1"/>
    </source>
</evidence>
<reference evidence="12 13" key="1">
    <citation type="submission" date="2016-10" db="EMBL/GenBank/DDBJ databases">
        <authorList>
            <person name="de Groot N.N."/>
        </authorList>
    </citation>
    <scope>NUCLEOTIDE SEQUENCE [LARGE SCALE GENOMIC DNA]</scope>
    <source>
        <strain evidence="12 13">CPCC 100156</strain>
    </source>
</reference>